<comment type="caution">
    <text evidence="1">The sequence shown here is derived from an EMBL/GenBank/DDBJ whole genome shotgun (WGS) entry which is preliminary data.</text>
</comment>
<accession>A0A2K1Q4D2</accession>
<dbReference type="EMBL" id="NWUO01000038">
    <property type="protein sequence ID" value="PNS09896.1"/>
    <property type="molecule type" value="Genomic_DNA"/>
</dbReference>
<sequence length="187" mass="21703">MMKKIYLLRSTSRNTCSFIQNYPEGERSIIGRCMLLNWKPFCGNYQTIMLELRRNDVGKKNYQFDFSSALTPFFVISESTLDKLGDILKPRGQILPVITESKRKIFFGYYPTNPISGCFDMDKSIYRVVERGLIVEKPVLINSKITDEYLFSIEEDISRVFVTEKFKERVEDAGLLGFDFSVEIPVD</sequence>
<proteinExistence type="predicted"/>
<reference evidence="2" key="1">
    <citation type="submission" date="2017-09" db="EMBL/GenBank/DDBJ databases">
        <authorList>
            <person name="Palmer M."/>
            <person name="Steenkamp E.T."/>
            <person name="Coetzee M.P."/>
            <person name="Avontuur J.R."/>
            <person name="Van Zyl E."/>
            <person name="Chan W.-Y."/>
            <person name="Blom J."/>
            <person name="Venter S.N."/>
        </authorList>
    </citation>
    <scope>NUCLEOTIDE SEQUENCE [LARGE SCALE GENOMIC DNA]</scope>
    <source>
        <strain evidence="2">QC88-366</strain>
    </source>
</reference>
<dbReference type="AlphaFoldDB" id="A0A2K1Q4D2"/>
<evidence type="ECO:0000313" key="1">
    <source>
        <dbReference type="EMBL" id="PNS09896.1"/>
    </source>
</evidence>
<evidence type="ECO:0008006" key="3">
    <source>
        <dbReference type="Google" id="ProtNLM"/>
    </source>
</evidence>
<protein>
    <recommendedName>
        <fullName evidence="3">Immunity protein 43 domain-containing protein</fullName>
    </recommendedName>
</protein>
<name>A0A2K1Q4D2_9GAMM</name>
<keyword evidence="2" id="KW-1185">Reference proteome</keyword>
<dbReference type="OrthoDB" id="6431841at2"/>
<organism evidence="1 2">
    <name type="scientific">Mixta theicola</name>
    <dbReference type="NCBI Taxonomy" id="1458355"/>
    <lineage>
        <taxon>Bacteria</taxon>
        <taxon>Pseudomonadati</taxon>
        <taxon>Pseudomonadota</taxon>
        <taxon>Gammaproteobacteria</taxon>
        <taxon>Enterobacterales</taxon>
        <taxon>Erwiniaceae</taxon>
        <taxon>Mixta</taxon>
    </lineage>
</organism>
<evidence type="ECO:0000313" key="2">
    <source>
        <dbReference type="Proteomes" id="UP000236345"/>
    </source>
</evidence>
<gene>
    <name evidence="1" type="ORF">COO59_20360</name>
</gene>
<dbReference type="Proteomes" id="UP000236345">
    <property type="component" value="Unassembled WGS sequence"/>
</dbReference>